<feature type="chain" id="PRO_5038811707" evidence="1">
    <location>
        <begin position="26"/>
        <end position="691"/>
    </location>
</feature>
<sequence>MKGKKGILAMLLALAIMLLAGCQEAQQTADLRILLDESGSRILTPKDPADFKVEKYHVICQERGKANPIELESIRSSFVIQDLPIGEYTIEATGRNAAGDDIVRGSTTFSLSHTNTTATVVLSELIGQGNVNISFTWDGNLITEPSVKVTLSPRDGQSVEAVTETLAVSNNSASFTRSGLPAGSYTIVAELFDGETKVAGCVEALRIGQNSTVNGSVSFDLDELPSSVGNITLENQAGIPIECRIIGLENEEAVEAQKEIVVSLDTSGLEESGLAIEWYLDGCFLGKGKEIRLTPQPGSHRLDVVASTSKLGSTGSTQINFEAALLGEAGMPVLGALVSTDDGISLSADMVFDFLQDGRLLVIDNSTYTAQICSLVRNTLRVEGSQTLQQRVIDIATSGSTKVVLAFEDGSSAVYSYNTATARLQNPMSNDGWIREEDQLAYKKIYGLAPSGSYCGYEDTYAVFSTIDYLADDDPAHDNLNVIGFHDKSDAEATKIAETMVFFDNKFNGDCEIFALSANGREAVLIDQDTGFTAMWGDMTLADGTKRNLIRKETISYANVSAAVPLPMVDSGHVRMVVADGDNLIIYEAENETPSAAVGFDEVATLMRSEGSELNTVHMLVDSSESFLYTLNQGNDSLSTYRIESDGQLTYIGMSDLTFTPSKATVSANGEFMIVLGNDGELALMRVRTDS</sequence>
<name>A0A9D9HA84_9SPIR</name>
<evidence type="ECO:0000313" key="2">
    <source>
        <dbReference type="EMBL" id="MBO8444061.1"/>
    </source>
</evidence>
<dbReference type="PROSITE" id="PS51257">
    <property type="entry name" value="PROKAR_LIPOPROTEIN"/>
    <property type="match status" value="1"/>
</dbReference>
<evidence type="ECO:0000256" key="1">
    <source>
        <dbReference type="SAM" id="SignalP"/>
    </source>
</evidence>
<feature type="signal peptide" evidence="1">
    <location>
        <begin position="1"/>
        <end position="25"/>
    </location>
</feature>
<evidence type="ECO:0000313" key="3">
    <source>
        <dbReference type="Proteomes" id="UP000823633"/>
    </source>
</evidence>
<organism evidence="2 3">
    <name type="scientific">Candidatus Aphodenecus pullistercoris</name>
    <dbReference type="NCBI Taxonomy" id="2840669"/>
    <lineage>
        <taxon>Bacteria</taxon>
        <taxon>Pseudomonadati</taxon>
        <taxon>Spirochaetota</taxon>
        <taxon>Spirochaetia</taxon>
        <taxon>Spirochaetales</taxon>
        <taxon>Candidatus Aphodenecus</taxon>
    </lineage>
</organism>
<dbReference type="Pfam" id="PF10282">
    <property type="entry name" value="Lactonase"/>
    <property type="match status" value="1"/>
</dbReference>
<gene>
    <name evidence="2" type="ORF">IAC42_09970</name>
</gene>
<keyword evidence="1" id="KW-0732">Signal</keyword>
<protein>
    <submittedName>
        <fullName evidence="2">Beta-propeller fold lactonase family protein</fullName>
    </submittedName>
</protein>
<reference evidence="2" key="2">
    <citation type="journal article" date="2021" name="PeerJ">
        <title>Extensive microbial diversity within the chicken gut microbiome revealed by metagenomics and culture.</title>
        <authorList>
            <person name="Gilroy R."/>
            <person name="Ravi A."/>
            <person name="Getino M."/>
            <person name="Pursley I."/>
            <person name="Horton D.L."/>
            <person name="Alikhan N.F."/>
            <person name="Baker D."/>
            <person name="Gharbi K."/>
            <person name="Hall N."/>
            <person name="Watson M."/>
            <person name="Adriaenssens E.M."/>
            <person name="Foster-Nyarko E."/>
            <person name="Jarju S."/>
            <person name="Secka A."/>
            <person name="Antonio M."/>
            <person name="Oren A."/>
            <person name="Chaudhuri R.R."/>
            <person name="La Ragione R."/>
            <person name="Hildebrand F."/>
            <person name="Pallen M.J."/>
        </authorList>
    </citation>
    <scope>NUCLEOTIDE SEQUENCE</scope>
    <source>
        <strain evidence="2">11167</strain>
    </source>
</reference>
<dbReference type="InterPro" id="IPR011044">
    <property type="entry name" value="Quino_amine_DH_bsu"/>
</dbReference>
<dbReference type="SUPFAM" id="SSF50969">
    <property type="entry name" value="YVTN repeat-like/Quinoprotein amine dehydrogenase"/>
    <property type="match status" value="1"/>
</dbReference>
<dbReference type="Proteomes" id="UP000823633">
    <property type="component" value="Unassembled WGS sequence"/>
</dbReference>
<dbReference type="AlphaFoldDB" id="A0A9D9HA84"/>
<comment type="caution">
    <text evidence="2">The sequence shown here is derived from an EMBL/GenBank/DDBJ whole genome shotgun (WGS) entry which is preliminary data.</text>
</comment>
<dbReference type="EMBL" id="JADIMU010000069">
    <property type="protein sequence ID" value="MBO8444061.1"/>
    <property type="molecule type" value="Genomic_DNA"/>
</dbReference>
<dbReference type="InterPro" id="IPR015943">
    <property type="entry name" value="WD40/YVTN_repeat-like_dom_sf"/>
</dbReference>
<dbReference type="Gene3D" id="2.130.10.10">
    <property type="entry name" value="YVTN repeat-like/Quinoprotein amine dehydrogenase"/>
    <property type="match status" value="1"/>
</dbReference>
<dbReference type="InterPro" id="IPR019405">
    <property type="entry name" value="Lactonase_7-beta_prop"/>
</dbReference>
<proteinExistence type="predicted"/>
<accession>A0A9D9HA84</accession>
<reference evidence="2" key="1">
    <citation type="submission" date="2020-10" db="EMBL/GenBank/DDBJ databases">
        <authorList>
            <person name="Gilroy R."/>
        </authorList>
    </citation>
    <scope>NUCLEOTIDE SEQUENCE</scope>
    <source>
        <strain evidence="2">11167</strain>
    </source>
</reference>